<dbReference type="STRING" id="999810.G2XP47"/>
<dbReference type="InterPro" id="IPR011583">
    <property type="entry name" value="Chitinase_II/V-like_cat"/>
</dbReference>
<dbReference type="PROSITE" id="PS51910">
    <property type="entry name" value="GH18_2"/>
    <property type="match status" value="1"/>
</dbReference>
<evidence type="ECO:0000256" key="6">
    <source>
        <dbReference type="ARBA" id="ARBA00023295"/>
    </source>
</evidence>
<dbReference type="Proteomes" id="UP000008177">
    <property type="component" value="Unplaced contigs"/>
</dbReference>
<keyword evidence="6 8" id="KW-0326">Glycosidase</keyword>
<gene>
    <name evidence="12" type="ORF">BofuT4_P074550.1</name>
</gene>
<evidence type="ECO:0000256" key="7">
    <source>
        <dbReference type="ARBA" id="ARBA00023326"/>
    </source>
</evidence>
<evidence type="ECO:0000256" key="2">
    <source>
        <dbReference type="ARBA" id="ARBA00012729"/>
    </source>
</evidence>
<keyword evidence="4" id="KW-0146">Chitin degradation</keyword>
<keyword evidence="3 8" id="KW-0378">Hydrolase</keyword>
<dbReference type="GO" id="GO:0008843">
    <property type="term" value="F:endochitinase activity"/>
    <property type="evidence" value="ECO:0007669"/>
    <property type="project" value="UniProtKB-EC"/>
</dbReference>
<comment type="catalytic activity">
    <reaction evidence="1">
        <text>Random endo-hydrolysis of N-acetyl-beta-D-glucosaminide (1-&gt;4)-beta-linkages in chitin and chitodextrins.</text>
        <dbReference type="EC" id="3.2.1.14"/>
    </reaction>
</comment>
<dbReference type="SMART" id="SM00636">
    <property type="entry name" value="Glyco_18"/>
    <property type="match status" value="1"/>
</dbReference>
<dbReference type="GO" id="GO:0005576">
    <property type="term" value="C:extracellular region"/>
    <property type="evidence" value="ECO:0007669"/>
    <property type="project" value="TreeGrafter"/>
</dbReference>
<dbReference type="EMBL" id="FQ790247">
    <property type="protein sequence ID" value="CCD42653.1"/>
    <property type="molecule type" value="Genomic_DNA"/>
</dbReference>
<evidence type="ECO:0000256" key="4">
    <source>
        <dbReference type="ARBA" id="ARBA00023024"/>
    </source>
</evidence>
<evidence type="ECO:0000256" key="5">
    <source>
        <dbReference type="ARBA" id="ARBA00023277"/>
    </source>
</evidence>
<evidence type="ECO:0000256" key="8">
    <source>
        <dbReference type="RuleBase" id="RU000489"/>
    </source>
</evidence>
<dbReference type="InterPro" id="IPR001579">
    <property type="entry name" value="Glyco_hydro_18_chit_AS"/>
</dbReference>
<evidence type="ECO:0000256" key="3">
    <source>
        <dbReference type="ARBA" id="ARBA00022801"/>
    </source>
</evidence>
<comment type="similarity">
    <text evidence="9">Belongs to the glycosyl hydrolase 18 family.</text>
</comment>
<keyword evidence="7" id="KW-0624">Polysaccharide degradation</keyword>
<evidence type="ECO:0000313" key="12">
    <source>
        <dbReference type="EMBL" id="CCD42653.1"/>
    </source>
</evidence>
<dbReference type="PANTHER" id="PTHR11177">
    <property type="entry name" value="CHITINASE"/>
    <property type="match status" value="1"/>
</dbReference>
<protein>
    <recommendedName>
        <fullName evidence="2">chitinase</fullName>
        <ecNumber evidence="2">3.2.1.14</ecNumber>
    </recommendedName>
</protein>
<dbReference type="Pfam" id="PF00704">
    <property type="entry name" value="Glyco_hydro_18"/>
    <property type="match status" value="1"/>
</dbReference>
<feature type="domain" description="GH18" evidence="11">
    <location>
        <begin position="32"/>
        <end position="210"/>
    </location>
</feature>
<evidence type="ECO:0000256" key="9">
    <source>
        <dbReference type="RuleBase" id="RU004453"/>
    </source>
</evidence>
<organism evidence="12 13">
    <name type="scientific">Botryotinia fuckeliana (strain T4)</name>
    <name type="common">Noble rot fungus</name>
    <name type="synonym">Botrytis cinerea</name>
    <dbReference type="NCBI Taxonomy" id="999810"/>
    <lineage>
        <taxon>Eukaryota</taxon>
        <taxon>Fungi</taxon>
        <taxon>Dikarya</taxon>
        <taxon>Ascomycota</taxon>
        <taxon>Pezizomycotina</taxon>
        <taxon>Leotiomycetes</taxon>
        <taxon>Helotiales</taxon>
        <taxon>Sclerotiniaceae</taxon>
        <taxon>Botrytis</taxon>
    </lineage>
</organism>
<dbReference type="PROSITE" id="PS01095">
    <property type="entry name" value="GH18_1"/>
    <property type="match status" value="1"/>
</dbReference>
<dbReference type="GO" id="GO:0008061">
    <property type="term" value="F:chitin binding"/>
    <property type="evidence" value="ECO:0007669"/>
    <property type="project" value="InterPro"/>
</dbReference>
<evidence type="ECO:0000313" key="13">
    <source>
        <dbReference type="Proteomes" id="UP000008177"/>
    </source>
</evidence>
<proteinExistence type="inferred from homology"/>
<dbReference type="InterPro" id="IPR050314">
    <property type="entry name" value="Glycosyl_Hydrlase_18"/>
</dbReference>
<dbReference type="PANTHER" id="PTHR11177:SF317">
    <property type="entry name" value="CHITINASE 12-RELATED"/>
    <property type="match status" value="1"/>
</dbReference>
<dbReference type="InterPro" id="IPR017853">
    <property type="entry name" value="GH"/>
</dbReference>
<reference evidence="13" key="1">
    <citation type="journal article" date="2011" name="PLoS Genet.">
        <title>Genomic analysis of the necrotrophic fungal pathogens Sclerotinia sclerotiorum and Botrytis cinerea.</title>
        <authorList>
            <person name="Amselem J."/>
            <person name="Cuomo C.A."/>
            <person name="van Kan J.A."/>
            <person name="Viaud M."/>
            <person name="Benito E.P."/>
            <person name="Couloux A."/>
            <person name="Coutinho P.M."/>
            <person name="de Vries R.P."/>
            <person name="Dyer P.S."/>
            <person name="Fillinger S."/>
            <person name="Fournier E."/>
            <person name="Gout L."/>
            <person name="Hahn M."/>
            <person name="Kohn L."/>
            <person name="Lapalu N."/>
            <person name="Plummer K.M."/>
            <person name="Pradier J.M."/>
            <person name="Quevillon E."/>
            <person name="Sharon A."/>
            <person name="Simon A."/>
            <person name="ten Have A."/>
            <person name="Tudzynski B."/>
            <person name="Tudzynski P."/>
            <person name="Wincker P."/>
            <person name="Andrew M."/>
            <person name="Anthouard V."/>
            <person name="Beever R.E."/>
            <person name="Beffa R."/>
            <person name="Benoit I."/>
            <person name="Bouzid O."/>
            <person name="Brault B."/>
            <person name="Chen Z."/>
            <person name="Choquer M."/>
            <person name="Collemare J."/>
            <person name="Cotton P."/>
            <person name="Danchin E.G."/>
            <person name="Da Silva C."/>
            <person name="Gautier A."/>
            <person name="Giraud C."/>
            <person name="Giraud T."/>
            <person name="Gonzalez C."/>
            <person name="Grossetete S."/>
            <person name="Guldener U."/>
            <person name="Henrissat B."/>
            <person name="Howlett B.J."/>
            <person name="Kodira C."/>
            <person name="Kretschmer M."/>
            <person name="Lappartient A."/>
            <person name="Leroch M."/>
            <person name="Levis C."/>
            <person name="Mauceli E."/>
            <person name="Neuveglise C."/>
            <person name="Oeser B."/>
            <person name="Pearson M."/>
            <person name="Poulain J."/>
            <person name="Poussereau N."/>
            <person name="Quesneville H."/>
            <person name="Rascle C."/>
            <person name="Schumacher J."/>
            <person name="Segurens B."/>
            <person name="Sexton A."/>
            <person name="Silva E."/>
            <person name="Sirven C."/>
            <person name="Soanes D.M."/>
            <person name="Talbot N.J."/>
            <person name="Templeton M."/>
            <person name="Yandava C."/>
            <person name="Yarden O."/>
            <person name="Zeng Q."/>
            <person name="Rollins J.A."/>
            <person name="Lebrun M.H."/>
            <person name="Dickman M."/>
        </authorList>
    </citation>
    <scope>NUCLEOTIDE SEQUENCE [LARGE SCALE GENOMIC DNA]</scope>
    <source>
        <strain evidence="13">T4</strain>
    </source>
</reference>
<feature type="chain" id="PRO_5003439865" description="chitinase" evidence="10">
    <location>
        <begin position="25"/>
        <end position="210"/>
    </location>
</feature>
<dbReference type="GO" id="GO:0006032">
    <property type="term" value="P:chitin catabolic process"/>
    <property type="evidence" value="ECO:0007669"/>
    <property type="project" value="UniProtKB-KW"/>
</dbReference>
<keyword evidence="5" id="KW-0119">Carbohydrate metabolism</keyword>
<dbReference type="HOGENOM" id="CLU_1309932_0_0_1"/>
<accession>G2XP47</accession>
<dbReference type="SUPFAM" id="SSF51445">
    <property type="entry name" value="(Trans)glycosidases"/>
    <property type="match status" value="1"/>
</dbReference>
<evidence type="ECO:0000256" key="1">
    <source>
        <dbReference type="ARBA" id="ARBA00000822"/>
    </source>
</evidence>
<dbReference type="InterPro" id="IPR001223">
    <property type="entry name" value="Glyco_hydro18_cat"/>
</dbReference>
<feature type="signal peptide" evidence="10">
    <location>
        <begin position="1"/>
        <end position="24"/>
    </location>
</feature>
<name>G2XP47_BOTF4</name>
<sequence length="210" mass="23395">MYNMKSHIICYLLPLIHCLCGVNSLQTTTHEYRSVAYYVNWAIYGRQFFPQELPVANLTHVLYAFANINPDSGEIYLSDLWADINAPLLGKSSQSSSSNLYGCLQQMYILKKQNRNLKVMLSIGGWTYSSNFPAAASTISKRAAFASSVVSLVQSLGLDGVDIDWEYPSDNTQANNFVLLLQEFSQSCCMSKLATIRNGPILGFLELHGL</sequence>
<evidence type="ECO:0000259" key="11">
    <source>
        <dbReference type="PROSITE" id="PS51910"/>
    </source>
</evidence>
<dbReference type="Gene3D" id="3.20.20.80">
    <property type="entry name" value="Glycosidases"/>
    <property type="match status" value="1"/>
</dbReference>
<keyword evidence="10" id="KW-0732">Signal</keyword>
<dbReference type="InParanoid" id="G2XP47"/>
<dbReference type="EC" id="3.2.1.14" evidence="2"/>
<dbReference type="GO" id="GO:0000272">
    <property type="term" value="P:polysaccharide catabolic process"/>
    <property type="evidence" value="ECO:0007669"/>
    <property type="project" value="UniProtKB-KW"/>
</dbReference>
<evidence type="ECO:0000256" key="10">
    <source>
        <dbReference type="SAM" id="SignalP"/>
    </source>
</evidence>
<dbReference type="AlphaFoldDB" id="G2XP47"/>